<evidence type="ECO:0000313" key="3">
    <source>
        <dbReference type="Proteomes" id="UP000654913"/>
    </source>
</evidence>
<feature type="region of interest" description="Disordered" evidence="1">
    <location>
        <begin position="1"/>
        <end position="21"/>
    </location>
</feature>
<reference evidence="2" key="2">
    <citation type="submission" date="2021-02" db="EMBL/GenBank/DDBJ databases">
        <title>Aspergillus puulaauensis MK2 genome sequence.</title>
        <authorList>
            <person name="Futagami T."/>
            <person name="Mori K."/>
            <person name="Kadooka C."/>
            <person name="Tanaka T."/>
        </authorList>
    </citation>
    <scope>NUCLEOTIDE SEQUENCE</scope>
    <source>
        <strain evidence="2">MK2</strain>
    </source>
</reference>
<gene>
    <name evidence="2" type="ORF">APUU_21321S</name>
</gene>
<proteinExistence type="predicted"/>
<dbReference type="EMBL" id="AP024444">
    <property type="protein sequence ID" value="BCS20889.1"/>
    <property type="molecule type" value="Genomic_DNA"/>
</dbReference>
<dbReference type="AlphaFoldDB" id="A0A7R8AIL8"/>
<accession>A0A7R8AIL8</accession>
<dbReference type="RefSeq" id="XP_041553083.1">
    <property type="nucleotide sequence ID" value="XM_041700060.1"/>
</dbReference>
<organism evidence="2 3">
    <name type="scientific">Aspergillus puulaauensis</name>
    <dbReference type="NCBI Taxonomy" id="1220207"/>
    <lineage>
        <taxon>Eukaryota</taxon>
        <taxon>Fungi</taxon>
        <taxon>Dikarya</taxon>
        <taxon>Ascomycota</taxon>
        <taxon>Pezizomycotina</taxon>
        <taxon>Eurotiomycetes</taxon>
        <taxon>Eurotiomycetidae</taxon>
        <taxon>Eurotiales</taxon>
        <taxon>Aspergillaceae</taxon>
        <taxon>Aspergillus</taxon>
    </lineage>
</organism>
<evidence type="ECO:0000256" key="1">
    <source>
        <dbReference type="SAM" id="MobiDB-lite"/>
    </source>
</evidence>
<keyword evidence="3" id="KW-1185">Reference proteome</keyword>
<sequence>MNPIKRENEESIQSSAAKRGKTRHDDLFEPFWLIPEHLLPFRIPLNSVIESGIKITSPPEMPRWYSREERTTKIGMALRKMFPASGESTTSSGLYDSAYVCVTLFGRYKIVDSKGVPLLPREYLADPAYDTEVKFLQLVLSIVKGFLEDIIANTFEFVTRLHHYCADRRAWEVKLLKKLKREGFIVMTTEQIKRIEDWRRQEDRIPLGNGIYDWYREDSTTLGRLYEPAHGITQSIEREEPPPFVTDVLATVRRLKQRIETLESPQQPEQLLIEFDDCDYNSDGAIHEEGKPLFIPPPGPDAAERFYHWCLERHGRWARKGAFSSATCHEVYQLARLHEVKSKDPKRLPRGNHGLISELTGYTELNLYRNPWGLPAHSLYDAMNGLHVDDQYYTVPARQFLIDLESWYFRQPKEIKERLQTMDLLGWSLGANLSGRRNKLLGLPVGRSME</sequence>
<dbReference type="GeneID" id="64970894"/>
<evidence type="ECO:0000313" key="2">
    <source>
        <dbReference type="EMBL" id="BCS20889.1"/>
    </source>
</evidence>
<protein>
    <submittedName>
        <fullName evidence="2">Uncharacterized protein</fullName>
    </submittedName>
</protein>
<reference evidence="2" key="1">
    <citation type="submission" date="2021-01" db="EMBL/GenBank/DDBJ databases">
        <authorList>
            <consortium name="Aspergillus puulaauensis MK2 genome sequencing consortium"/>
            <person name="Kazuki M."/>
            <person name="Futagami T."/>
        </authorList>
    </citation>
    <scope>NUCLEOTIDE SEQUENCE</scope>
    <source>
        <strain evidence="2">MK2</strain>
    </source>
</reference>
<dbReference type="KEGG" id="apuu:APUU_21321S"/>
<name>A0A7R8AIL8_9EURO</name>
<dbReference type="Proteomes" id="UP000654913">
    <property type="component" value="Chromosome 2"/>
</dbReference>
<dbReference type="OrthoDB" id="4474495at2759"/>